<comment type="caution">
    <text evidence="5">The sequence shown here is derived from an EMBL/GenBank/DDBJ whole genome shotgun (WGS) entry which is preliminary data.</text>
</comment>
<evidence type="ECO:0000256" key="3">
    <source>
        <dbReference type="SAM" id="Phobius"/>
    </source>
</evidence>
<dbReference type="Pfam" id="PF02397">
    <property type="entry name" value="Bac_transf"/>
    <property type="match status" value="1"/>
</dbReference>
<dbReference type="InterPro" id="IPR003362">
    <property type="entry name" value="Bact_transf"/>
</dbReference>
<organism evidence="5 6">
    <name type="scientific">Angustibacter aerolatus</name>
    <dbReference type="NCBI Taxonomy" id="1162965"/>
    <lineage>
        <taxon>Bacteria</taxon>
        <taxon>Bacillati</taxon>
        <taxon>Actinomycetota</taxon>
        <taxon>Actinomycetes</taxon>
        <taxon>Kineosporiales</taxon>
        <taxon>Kineosporiaceae</taxon>
    </lineage>
</organism>
<keyword evidence="6" id="KW-1185">Reference proteome</keyword>
<keyword evidence="3" id="KW-1133">Transmembrane helix</keyword>
<evidence type="ECO:0000313" key="6">
    <source>
        <dbReference type="Proteomes" id="UP001157017"/>
    </source>
</evidence>
<dbReference type="PANTHER" id="PTHR30576:SF10">
    <property type="entry name" value="SLL5057 PROTEIN"/>
    <property type="match status" value="1"/>
</dbReference>
<evidence type="ECO:0000313" key="5">
    <source>
        <dbReference type="EMBL" id="GMA86237.1"/>
    </source>
</evidence>
<feature type="region of interest" description="Disordered" evidence="2">
    <location>
        <begin position="292"/>
        <end position="315"/>
    </location>
</feature>
<reference evidence="6" key="1">
    <citation type="journal article" date="2019" name="Int. J. Syst. Evol. Microbiol.">
        <title>The Global Catalogue of Microorganisms (GCM) 10K type strain sequencing project: providing services to taxonomists for standard genome sequencing and annotation.</title>
        <authorList>
            <consortium name="The Broad Institute Genomics Platform"/>
            <consortium name="The Broad Institute Genome Sequencing Center for Infectious Disease"/>
            <person name="Wu L."/>
            <person name="Ma J."/>
        </authorList>
    </citation>
    <scope>NUCLEOTIDE SEQUENCE [LARGE SCALE GENOMIC DNA]</scope>
    <source>
        <strain evidence="6">NBRC 108730</strain>
    </source>
</reference>
<proteinExistence type="inferred from homology"/>
<protein>
    <recommendedName>
        <fullName evidence="4">Bacterial sugar transferase domain-containing protein</fullName>
    </recommendedName>
</protein>
<comment type="similarity">
    <text evidence="1">Belongs to the bacterial sugar transferase family.</text>
</comment>
<dbReference type="Gene3D" id="3.40.50.720">
    <property type="entry name" value="NAD(P)-binding Rossmann-like Domain"/>
    <property type="match status" value="1"/>
</dbReference>
<sequence>MPRRFVLVAVPLAAVLTALHRYVLRRWLVRQRTYGEALQRTLVVGSPSAVDEVVGDLMKVPHHGYDVVGACLPSVMADVPLSAGVQVVGMLSDVPQSVIDHEVDVVIVAGSGLSNASLRRLSWALERTGADLVVAPGLVEVAGPRLRVRPAAGLSLLHVEAPEAHQGRMIGKALLDRSLGLALFLGSLLVVVPAAIAVVVTSRGPAFFRQQRIGRDGVPFTMWKPALDGGRRRGAPHRRPARRQRPRRPHVQDEARSADHAGRRRAAAVLDRRACPTCGTSSAATCRSSARVRRCPPRSPSTTTPCTAGCGSSPA</sequence>
<feature type="compositionally biased region" description="Basic residues" evidence="2">
    <location>
        <begin position="232"/>
        <end position="249"/>
    </location>
</feature>
<gene>
    <name evidence="5" type="ORF">GCM10025868_14870</name>
</gene>
<feature type="domain" description="Bacterial sugar transferase" evidence="4">
    <location>
        <begin position="172"/>
        <end position="224"/>
    </location>
</feature>
<feature type="region of interest" description="Disordered" evidence="2">
    <location>
        <begin position="219"/>
        <end position="263"/>
    </location>
</feature>
<feature type="compositionally biased region" description="Basic and acidic residues" evidence="2">
    <location>
        <begin position="250"/>
        <end position="261"/>
    </location>
</feature>
<feature type="transmembrane region" description="Helical" evidence="3">
    <location>
        <begin position="179"/>
        <end position="200"/>
    </location>
</feature>
<keyword evidence="3" id="KW-0472">Membrane</keyword>
<dbReference type="PANTHER" id="PTHR30576">
    <property type="entry name" value="COLANIC BIOSYNTHESIS UDP-GLUCOSE LIPID CARRIER TRANSFERASE"/>
    <property type="match status" value="1"/>
</dbReference>
<keyword evidence="3" id="KW-0812">Transmembrane</keyword>
<name>A0ABQ6JH62_9ACTN</name>
<evidence type="ECO:0000256" key="1">
    <source>
        <dbReference type="ARBA" id="ARBA00006464"/>
    </source>
</evidence>
<evidence type="ECO:0000259" key="4">
    <source>
        <dbReference type="Pfam" id="PF02397"/>
    </source>
</evidence>
<dbReference type="Proteomes" id="UP001157017">
    <property type="component" value="Unassembled WGS sequence"/>
</dbReference>
<accession>A0ABQ6JH62</accession>
<dbReference type="EMBL" id="BSUZ01000001">
    <property type="protein sequence ID" value="GMA86237.1"/>
    <property type="molecule type" value="Genomic_DNA"/>
</dbReference>
<evidence type="ECO:0000256" key="2">
    <source>
        <dbReference type="SAM" id="MobiDB-lite"/>
    </source>
</evidence>